<reference evidence="1" key="2">
    <citation type="journal article" date="2015" name="Data Brief">
        <title>Shoot transcriptome of the giant reed, Arundo donax.</title>
        <authorList>
            <person name="Barrero R.A."/>
            <person name="Guerrero F.D."/>
            <person name="Moolhuijzen P."/>
            <person name="Goolsby J.A."/>
            <person name="Tidwell J."/>
            <person name="Bellgard S.E."/>
            <person name="Bellgard M.I."/>
        </authorList>
    </citation>
    <scope>NUCLEOTIDE SEQUENCE</scope>
    <source>
        <tissue evidence="1">Shoot tissue taken approximately 20 cm above the soil surface</tissue>
    </source>
</reference>
<reference evidence="1" key="1">
    <citation type="submission" date="2014-09" db="EMBL/GenBank/DDBJ databases">
        <authorList>
            <person name="Magalhaes I.L.F."/>
            <person name="Oliveira U."/>
            <person name="Santos F.R."/>
            <person name="Vidigal T.H.D.A."/>
            <person name="Brescovit A.D."/>
            <person name="Santos A.J."/>
        </authorList>
    </citation>
    <scope>NUCLEOTIDE SEQUENCE</scope>
    <source>
        <tissue evidence="1">Shoot tissue taken approximately 20 cm above the soil surface</tissue>
    </source>
</reference>
<proteinExistence type="predicted"/>
<name>A0A0A9FL91_ARUDO</name>
<protein>
    <submittedName>
        <fullName evidence="1">Uncharacterized protein</fullName>
    </submittedName>
</protein>
<accession>A0A0A9FL91</accession>
<dbReference type="AlphaFoldDB" id="A0A0A9FL91"/>
<dbReference type="EMBL" id="GBRH01184131">
    <property type="protein sequence ID" value="JAE13765.1"/>
    <property type="molecule type" value="Transcribed_RNA"/>
</dbReference>
<sequence>MLTGTNCWLLTAYCETI</sequence>
<evidence type="ECO:0000313" key="1">
    <source>
        <dbReference type="EMBL" id="JAE13765.1"/>
    </source>
</evidence>
<organism evidence="1">
    <name type="scientific">Arundo donax</name>
    <name type="common">Giant reed</name>
    <name type="synonym">Donax arundinaceus</name>
    <dbReference type="NCBI Taxonomy" id="35708"/>
    <lineage>
        <taxon>Eukaryota</taxon>
        <taxon>Viridiplantae</taxon>
        <taxon>Streptophyta</taxon>
        <taxon>Embryophyta</taxon>
        <taxon>Tracheophyta</taxon>
        <taxon>Spermatophyta</taxon>
        <taxon>Magnoliopsida</taxon>
        <taxon>Liliopsida</taxon>
        <taxon>Poales</taxon>
        <taxon>Poaceae</taxon>
        <taxon>PACMAD clade</taxon>
        <taxon>Arundinoideae</taxon>
        <taxon>Arundineae</taxon>
        <taxon>Arundo</taxon>
    </lineage>
</organism>